<reference evidence="4" key="2">
    <citation type="journal article" date="2024" name="Plant">
        <title>Genomic evolution and insights into agronomic trait innovations of Sesamum species.</title>
        <authorList>
            <person name="Miao H."/>
            <person name="Wang L."/>
            <person name="Qu L."/>
            <person name="Liu H."/>
            <person name="Sun Y."/>
            <person name="Le M."/>
            <person name="Wang Q."/>
            <person name="Wei S."/>
            <person name="Zheng Y."/>
            <person name="Lin W."/>
            <person name="Duan Y."/>
            <person name="Cao H."/>
            <person name="Xiong S."/>
            <person name="Wang X."/>
            <person name="Wei L."/>
            <person name="Li C."/>
            <person name="Ma Q."/>
            <person name="Ju M."/>
            <person name="Zhao R."/>
            <person name="Li G."/>
            <person name="Mu C."/>
            <person name="Tian Q."/>
            <person name="Mei H."/>
            <person name="Zhang T."/>
            <person name="Gao T."/>
            <person name="Zhang H."/>
        </authorList>
    </citation>
    <scope>NUCLEOTIDE SEQUENCE</scope>
    <source>
        <strain evidence="4">3651</strain>
    </source>
</reference>
<feature type="region of interest" description="Disordered" evidence="3">
    <location>
        <begin position="42"/>
        <end position="119"/>
    </location>
</feature>
<organism evidence="4 5">
    <name type="scientific">Sesamum alatum</name>
    <dbReference type="NCBI Taxonomy" id="300844"/>
    <lineage>
        <taxon>Eukaryota</taxon>
        <taxon>Viridiplantae</taxon>
        <taxon>Streptophyta</taxon>
        <taxon>Embryophyta</taxon>
        <taxon>Tracheophyta</taxon>
        <taxon>Spermatophyta</taxon>
        <taxon>Magnoliopsida</taxon>
        <taxon>eudicotyledons</taxon>
        <taxon>Gunneridae</taxon>
        <taxon>Pentapetalae</taxon>
        <taxon>asterids</taxon>
        <taxon>lamiids</taxon>
        <taxon>Lamiales</taxon>
        <taxon>Pedaliaceae</taxon>
        <taxon>Sesamum</taxon>
    </lineage>
</organism>
<gene>
    <name evidence="4" type="ORF">Salat_1142500</name>
</gene>
<dbReference type="InterPro" id="IPR035176">
    <property type="entry name" value="PEP"/>
</dbReference>
<sequence>MEETSERKKVSRSSVGEPLFLDDPCNYFQQLIWGVLKCLGFESGPQNSSSNVDDNKGGDETGYNQGSSSSVEQPADPPASSAADPPADPPAMMATVRRRPRNPTISGGRGPQTNTADPS</sequence>
<comment type="caution">
    <text evidence="4">The sequence shown here is derived from an EMBL/GenBank/DDBJ whole genome shotgun (WGS) entry which is preliminary data.</text>
</comment>
<reference evidence="4" key="1">
    <citation type="submission" date="2020-06" db="EMBL/GenBank/DDBJ databases">
        <authorList>
            <person name="Li T."/>
            <person name="Hu X."/>
            <person name="Zhang T."/>
            <person name="Song X."/>
            <person name="Zhang H."/>
            <person name="Dai N."/>
            <person name="Sheng W."/>
            <person name="Hou X."/>
            <person name="Wei L."/>
        </authorList>
    </citation>
    <scope>NUCLEOTIDE SEQUENCE</scope>
    <source>
        <strain evidence="4">3651</strain>
        <tissue evidence="4">Leaf</tissue>
    </source>
</reference>
<proteinExistence type="inferred from homology"/>
<dbReference type="Pfam" id="PF17232">
    <property type="entry name" value="Pep1_7"/>
    <property type="match status" value="1"/>
</dbReference>
<evidence type="ECO:0000313" key="4">
    <source>
        <dbReference type="EMBL" id="KAK4428429.1"/>
    </source>
</evidence>
<keyword evidence="2" id="KW-0611">Plant defense</keyword>
<dbReference type="GO" id="GO:0045087">
    <property type="term" value="P:innate immune response"/>
    <property type="evidence" value="ECO:0007669"/>
    <property type="project" value="InterPro"/>
</dbReference>
<feature type="region of interest" description="Disordered" evidence="3">
    <location>
        <begin position="1"/>
        <end position="22"/>
    </location>
</feature>
<dbReference type="AlphaFoldDB" id="A0AAE1YE68"/>
<keyword evidence="5" id="KW-1185">Reference proteome</keyword>
<evidence type="ECO:0000256" key="1">
    <source>
        <dbReference type="ARBA" id="ARBA00011021"/>
    </source>
</evidence>
<accession>A0AAE1YE68</accession>
<comment type="similarity">
    <text evidence="1">Belongs to the brassicaceae elicitor peptide family.</text>
</comment>
<protein>
    <submittedName>
        <fullName evidence="4">Uncharacterized protein</fullName>
    </submittedName>
</protein>
<name>A0AAE1YE68_9LAMI</name>
<dbReference type="EMBL" id="JACGWO010000004">
    <property type="protein sequence ID" value="KAK4428429.1"/>
    <property type="molecule type" value="Genomic_DNA"/>
</dbReference>
<feature type="compositionally biased region" description="Polar residues" evidence="3">
    <location>
        <begin position="62"/>
        <end position="72"/>
    </location>
</feature>
<dbReference type="Proteomes" id="UP001293254">
    <property type="component" value="Unassembled WGS sequence"/>
</dbReference>
<evidence type="ECO:0000256" key="3">
    <source>
        <dbReference type="SAM" id="MobiDB-lite"/>
    </source>
</evidence>
<feature type="compositionally biased region" description="Low complexity" evidence="3">
    <location>
        <begin position="78"/>
        <end position="94"/>
    </location>
</feature>
<evidence type="ECO:0000256" key="2">
    <source>
        <dbReference type="ARBA" id="ARBA00022821"/>
    </source>
</evidence>
<evidence type="ECO:0000313" key="5">
    <source>
        <dbReference type="Proteomes" id="UP001293254"/>
    </source>
</evidence>